<sequence length="72" mass="8245">MKIIMSKATNLFVHPKIESVLEQQLYILVKISRVLTDQYTPKPYVMEEGPTYLRREMYAGAKGRLPGGGCER</sequence>
<proteinExistence type="predicted"/>
<reference evidence="1" key="1">
    <citation type="submission" date="2014-09" db="EMBL/GenBank/DDBJ databases">
        <authorList>
            <person name="Magalhaes I.L.F."/>
            <person name="Oliveira U."/>
            <person name="Santos F.R."/>
            <person name="Vidigal T.H.D.A."/>
            <person name="Brescovit A.D."/>
            <person name="Santos A.J."/>
        </authorList>
    </citation>
    <scope>NUCLEOTIDE SEQUENCE</scope>
    <source>
        <tissue evidence="1">Shoot tissue taken approximately 20 cm above the soil surface</tissue>
    </source>
</reference>
<evidence type="ECO:0000313" key="1">
    <source>
        <dbReference type="EMBL" id="JAD97717.1"/>
    </source>
</evidence>
<name>A0A0A9ENW0_ARUDO</name>
<reference evidence="1" key="2">
    <citation type="journal article" date="2015" name="Data Brief">
        <title>Shoot transcriptome of the giant reed, Arundo donax.</title>
        <authorList>
            <person name="Barrero R.A."/>
            <person name="Guerrero F.D."/>
            <person name="Moolhuijzen P."/>
            <person name="Goolsby J.A."/>
            <person name="Tidwell J."/>
            <person name="Bellgard S.E."/>
            <person name="Bellgard M.I."/>
        </authorList>
    </citation>
    <scope>NUCLEOTIDE SEQUENCE</scope>
    <source>
        <tissue evidence="1">Shoot tissue taken approximately 20 cm above the soil surface</tissue>
    </source>
</reference>
<protein>
    <submittedName>
        <fullName evidence="1">Uncharacterized protein</fullName>
    </submittedName>
</protein>
<dbReference type="AlphaFoldDB" id="A0A0A9ENW0"/>
<dbReference type="EMBL" id="GBRH01200178">
    <property type="protein sequence ID" value="JAD97717.1"/>
    <property type="molecule type" value="Transcribed_RNA"/>
</dbReference>
<organism evidence="1">
    <name type="scientific">Arundo donax</name>
    <name type="common">Giant reed</name>
    <name type="synonym">Donax arundinaceus</name>
    <dbReference type="NCBI Taxonomy" id="35708"/>
    <lineage>
        <taxon>Eukaryota</taxon>
        <taxon>Viridiplantae</taxon>
        <taxon>Streptophyta</taxon>
        <taxon>Embryophyta</taxon>
        <taxon>Tracheophyta</taxon>
        <taxon>Spermatophyta</taxon>
        <taxon>Magnoliopsida</taxon>
        <taxon>Liliopsida</taxon>
        <taxon>Poales</taxon>
        <taxon>Poaceae</taxon>
        <taxon>PACMAD clade</taxon>
        <taxon>Arundinoideae</taxon>
        <taxon>Arundineae</taxon>
        <taxon>Arundo</taxon>
    </lineage>
</organism>
<accession>A0A0A9ENW0</accession>